<evidence type="ECO:0000313" key="1">
    <source>
        <dbReference type="EMBL" id="EMC92084.1"/>
    </source>
</evidence>
<keyword evidence="2" id="KW-1185">Reference proteome</keyword>
<gene>
    <name evidence="1" type="ORF">BAUCODRAFT_275885</name>
</gene>
<dbReference type="HOGENOM" id="CLU_2319967_0_0_1"/>
<dbReference type="GeneID" id="19110596"/>
<proteinExistence type="predicted"/>
<reference evidence="1 2" key="1">
    <citation type="journal article" date="2012" name="PLoS Pathog.">
        <title>Diverse lifestyles and strategies of plant pathogenesis encoded in the genomes of eighteen Dothideomycetes fungi.</title>
        <authorList>
            <person name="Ohm R.A."/>
            <person name="Feau N."/>
            <person name="Henrissat B."/>
            <person name="Schoch C.L."/>
            <person name="Horwitz B.A."/>
            <person name="Barry K.W."/>
            <person name="Condon B.J."/>
            <person name="Copeland A.C."/>
            <person name="Dhillon B."/>
            <person name="Glaser F."/>
            <person name="Hesse C.N."/>
            <person name="Kosti I."/>
            <person name="LaButti K."/>
            <person name="Lindquist E.A."/>
            <person name="Lucas S."/>
            <person name="Salamov A.A."/>
            <person name="Bradshaw R.E."/>
            <person name="Ciuffetti L."/>
            <person name="Hamelin R.C."/>
            <person name="Kema G.H.J."/>
            <person name="Lawrence C."/>
            <person name="Scott J.A."/>
            <person name="Spatafora J.W."/>
            <person name="Turgeon B.G."/>
            <person name="de Wit P.J.G.M."/>
            <person name="Zhong S."/>
            <person name="Goodwin S.B."/>
            <person name="Grigoriev I.V."/>
        </authorList>
    </citation>
    <scope>NUCLEOTIDE SEQUENCE [LARGE SCALE GENOMIC DNA]</scope>
    <source>
        <strain evidence="1 2">UAMH 10762</strain>
    </source>
</reference>
<sequence>MRFACRRPYGYCHRPIAVAARGAVPATLFDGVIVSDEHVLRSESWDLSCWVSPWSNECVFAYSFRASQNPRPDIWDPIRLYESTAQRSPACSHIACHSD</sequence>
<dbReference type="RefSeq" id="XP_007680586.1">
    <property type="nucleotide sequence ID" value="XM_007682396.1"/>
</dbReference>
<protein>
    <submittedName>
        <fullName evidence="1">Uncharacterized protein</fullName>
    </submittedName>
</protein>
<name>M2MZJ2_BAUPA</name>
<organism evidence="1 2">
    <name type="scientific">Baudoinia panamericana (strain UAMH 10762)</name>
    <name type="common">Angels' share fungus</name>
    <name type="synonym">Baudoinia compniacensis (strain UAMH 10762)</name>
    <dbReference type="NCBI Taxonomy" id="717646"/>
    <lineage>
        <taxon>Eukaryota</taxon>
        <taxon>Fungi</taxon>
        <taxon>Dikarya</taxon>
        <taxon>Ascomycota</taxon>
        <taxon>Pezizomycotina</taxon>
        <taxon>Dothideomycetes</taxon>
        <taxon>Dothideomycetidae</taxon>
        <taxon>Mycosphaerellales</taxon>
        <taxon>Teratosphaeriaceae</taxon>
        <taxon>Baudoinia</taxon>
    </lineage>
</organism>
<accession>M2MZJ2</accession>
<dbReference type="AlphaFoldDB" id="M2MZJ2"/>
<dbReference type="KEGG" id="bcom:BAUCODRAFT_275885"/>
<dbReference type="EMBL" id="KB445562">
    <property type="protein sequence ID" value="EMC92084.1"/>
    <property type="molecule type" value="Genomic_DNA"/>
</dbReference>
<evidence type="ECO:0000313" key="2">
    <source>
        <dbReference type="Proteomes" id="UP000011761"/>
    </source>
</evidence>
<dbReference type="Proteomes" id="UP000011761">
    <property type="component" value="Unassembled WGS sequence"/>
</dbReference>